<comment type="caution">
    <text evidence="1">The sequence shown here is derived from an EMBL/GenBank/DDBJ whole genome shotgun (WGS) entry which is preliminary data.</text>
</comment>
<dbReference type="EMBL" id="NBSK02000009">
    <property type="protein sequence ID" value="KAJ0188610.1"/>
    <property type="molecule type" value="Genomic_DNA"/>
</dbReference>
<dbReference type="Proteomes" id="UP000235145">
    <property type="component" value="Unassembled WGS sequence"/>
</dbReference>
<evidence type="ECO:0000313" key="2">
    <source>
        <dbReference type="Proteomes" id="UP000235145"/>
    </source>
</evidence>
<reference evidence="1 2" key="1">
    <citation type="journal article" date="2017" name="Nat. Commun.">
        <title>Genome assembly with in vitro proximity ligation data and whole-genome triplication in lettuce.</title>
        <authorList>
            <person name="Reyes-Chin-Wo S."/>
            <person name="Wang Z."/>
            <person name="Yang X."/>
            <person name="Kozik A."/>
            <person name="Arikit S."/>
            <person name="Song C."/>
            <person name="Xia L."/>
            <person name="Froenicke L."/>
            <person name="Lavelle D.O."/>
            <person name="Truco M.J."/>
            <person name="Xia R."/>
            <person name="Zhu S."/>
            <person name="Xu C."/>
            <person name="Xu H."/>
            <person name="Xu X."/>
            <person name="Cox K."/>
            <person name="Korf I."/>
            <person name="Meyers B.C."/>
            <person name="Michelmore R.W."/>
        </authorList>
    </citation>
    <scope>NUCLEOTIDE SEQUENCE [LARGE SCALE GENOMIC DNA]</scope>
    <source>
        <strain evidence="2">cv. Salinas</strain>
        <tissue evidence="1">Seedlings</tissue>
    </source>
</reference>
<keyword evidence="2" id="KW-1185">Reference proteome</keyword>
<gene>
    <name evidence="1" type="ORF">LSAT_V11C900456990</name>
</gene>
<protein>
    <submittedName>
        <fullName evidence="1">Uncharacterized protein</fullName>
    </submittedName>
</protein>
<sequence length="245" mass="26918">MVITRNNLGSSGTSDEEICRIIHEEVAATIKEAIPNMFGSIKTTLIETFDERYTAVTEAVAAATATIATARPQGGDSLLFCEFSNTKPPEFDGTQDPIAAMRWISNIEGCFYTCSCPYLNMVGFRLYITRGVKSKDTVLPSSSLPFTVSCHMLEKGSAQGEVQQVSGLTKQRVTNVLPFRTLPDQDFGEIKEDEDDGIGKIFNDGDVYRDWPADIDNGSVELSWWLDVVESIKACGNEAFMVVSI</sequence>
<accession>A0A9R1UKG0</accession>
<organism evidence="1 2">
    <name type="scientific">Lactuca sativa</name>
    <name type="common">Garden lettuce</name>
    <dbReference type="NCBI Taxonomy" id="4236"/>
    <lineage>
        <taxon>Eukaryota</taxon>
        <taxon>Viridiplantae</taxon>
        <taxon>Streptophyta</taxon>
        <taxon>Embryophyta</taxon>
        <taxon>Tracheophyta</taxon>
        <taxon>Spermatophyta</taxon>
        <taxon>Magnoliopsida</taxon>
        <taxon>eudicotyledons</taxon>
        <taxon>Gunneridae</taxon>
        <taxon>Pentapetalae</taxon>
        <taxon>asterids</taxon>
        <taxon>campanulids</taxon>
        <taxon>Asterales</taxon>
        <taxon>Asteraceae</taxon>
        <taxon>Cichorioideae</taxon>
        <taxon>Cichorieae</taxon>
        <taxon>Lactucinae</taxon>
        <taxon>Lactuca</taxon>
    </lineage>
</organism>
<proteinExistence type="predicted"/>
<evidence type="ECO:0000313" key="1">
    <source>
        <dbReference type="EMBL" id="KAJ0188610.1"/>
    </source>
</evidence>
<dbReference type="AlphaFoldDB" id="A0A9R1UKG0"/>
<name>A0A9R1UKG0_LACSA</name>